<reference evidence="2 3" key="1">
    <citation type="submission" date="2024-02" db="EMBL/GenBank/DDBJ databases">
        <title>Draft genome sequence of Collimonas sp. strain H4R21, an effective mineral-weathering bacterial strain isolated from the beech rhizosphere.</title>
        <authorList>
            <person name="Morin E."/>
            <person name="Uroz S."/>
            <person name="Leveau J.H.J."/>
            <person name="Kumar R."/>
            <person name="Rey M.W."/>
            <person name="Pham J."/>
        </authorList>
    </citation>
    <scope>NUCLEOTIDE SEQUENCE [LARGE SCALE GENOMIC DNA]</scope>
    <source>
        <strain evidence="2 3">H4R21</strain>
    </source>
</reference>
<accession>A0ABU9PQC4</accession>
<feature type="chain" id="PRO_5045727606" evidence="1">
    <location>
        <begin position="32"/>
        <end position="286"/>
    </location>
</feature>
<gene>
    <name evidence="2" type="ORF">V8G57_02240</name>
</gene>
<comment type="caution">
    <text evidence="2">The sequence shown here is derived from an EMBL/GenBank/DDBJ whole genome shotgun (WGS) entry which is preliminary data.</text>
</comment>
<feature type="signal peptide" evidence="1">
    <location>
        <begin position="1"/>
        <end position="31"/>
    </location>
</feature>
<name>A0ABU9PQC4_9BURK</name>
<protein>
    <submittedName>
        <fullName evidence="2">Uncharacterized protein</fullName>
    </submittedName>
</protein>
<dbReference type="Proteomes" id="UP001495910">
    <property type="component" value="Unassembled WGS sequence"/>
</dbReference>
<dbReference type="RefSeq" id="WP_342828003.1">
    <property type="nucleotide sequence ID" value="NZ_JBANDC010000001.1"/>
</dbReference>
<proteinExistence type="predicted"/>
<dbReference type="EMBL" id="JBANDC010000001">
    <property type="protein sequence ID" value="MEM4986198.1"/>
    <property type="molecule type" value="Genomic_DNA"/>
</dbReference>
<evidence type="ECO:0000313" key="3">
    <source>
        <dbReference type="Proteomes" id="UP001495910"/>
    </source>
</evidence>
<evidence type="ECO:0000256" key="1">
    <source>
        <dbReference type="SAM" id="SignalP"/>
    </source>
</evidence>
<keyword evidence="1" id="KW-0732">Signal</keyword>
<organism evidence="2 3">
    <name type="scientific">Collimonas rhizosphaerae</name>
    <dbReference type="NCBI Taxonomy" id="3126357"/>
    <lineage>
        <taxon>Bacteria</taxon>
        <taxon>Pseudomonadati</taxon>
        <taxon>Pseudomonadota</taxon>
        <taxon>Betaproteobacteria</taxon>
        <taxon>Burkholderiales</taxon>
        <taxon>Oxalobacteraceae</taxon>
        <taxon>Collimonas</taxon>
    </lineage>
</organism>
<sequence length="286" mass="30962">MKSTSGNRTVRVLQQCMFAMFFLLASQSSFAAGKTSGLIHLPIDGRPPIPTAINWSAELLNAANAALAAKNPPAAAMPSATTWVGTNFSRHHIIPQQYLQALVGLSQAADSDIADTDANKLALQAALRKIRYPSAAPLLTGMVWAPVNLFEGPVGFLRSDEPGNDFELNKPRSFDEKRWNALRNVVDVMTVLEFSNQGTEFTVSAQTLNARGGLAKLTAAVVDLAKYTQANPVPIHRFANADWVDGRSLSAINLQDLVGFSNSLIVTDSLVASKKNAYRLKLKNER</sequence>
<evidence type="ECO:0000313" key="2">
    <source>
        <dbReference type="EMBL" id="MEM4986198.1"/>
    </source>
</evidence>
<keyword evidence="3" id="KW-1185">Reference proteome</keyword>